<keyword evidence="8 15" id="KW-0547">Nucleotide-binding</keyword>
<reference evidence="18 19" key="1">
    <citation type="submission" date="2020-02" db="EMBL/GenBank/DDBJ databases">
        <authorList>
            <person name="Kim Y.B."/>
            <person name="Roh S.W."/>
        </authorList>
    </citation>
    <scope>NUCLEOTIDE SEQUENCE [LARGE SCALE GENOMIC DNA]</scope>
    <source>
        <strain evidence="18 19">DSM 103574</strain>
    </source>
</reference>
<feature type="domain" description="PurM-like C-terminal" evidence="17">
    <location>
        <begin position="175"/>
        <end position="341"/>
    </location>
</feature>
<gene>
    <name evidence="15" type="primary">purM</name>
    <name evidence="18" type="ORF">Ami103574_15265</name>
</gene>
<dbReference type="InterPro" id="IPR004733">
    <property type="entry name" value="PurM_cligase"/>
</dbReference>
<dbReference type="NCBIfam" id="TIGR00878">
    <property type="entry name" value="purM"/>
    <property type="match status" value="1"/>
</dbReference>
<keyword evidence="9 15" id="KW-0658">Purine biosynthesis</keyword>
<evidence type="ECO:0000313" key="18">
    <source>
        <dbReference type="EMBL" id="QIB70569.1"/>
    </source>
</evidence>
<dbReference type="EMBL" id="CP048649">
    <property type="protein sequence ID" value="QIB70569.1"/>
    <property type="molecule type" value="Genomic_DNA"/>
</dbReference>
<evidence type="ECO:0000259" key="17">
    <source>
        <dbReference type="Pfam" id="PF02769"/>
    </source>
</evidence>
<organism evidence="18 19">
    <name type="scientific">Aminipila butyrica</name>
    <dbReference type="NCBI Taxonomy" id="433296"/>
    <lineage>
        <taxon>Bacteria</taxon>
        <taxon>Bacillati</taxon>
        <taxon>Bacillota</taxon>
        <taxon>Clostridia</taxon>
        <taxon>Peptostreptococcales</taxon>
        <taxon>Anaerovoracaceae</taxon>
        <taxon>Aminipila</taxon>
    </lineage>
</organism>
<sequence>MDSKLTYKDAGVDTKEGERAVDLMKPHVKRTFNENVLTGLGGFGSLFKLDTTHMAEPVLVSGTDGVGTKLKIAFLMDKHDTVGIDCVAMCVNDVLCQGAKPLFFLDYIATGKVQAEKIAEIVKGIAEGCYQSGSALVGGETAEMPDFYQDGEYDMAGFSVGVVDREKMITGASIQAGDAVIGLASSGIHSNGYSLVRKVFFEKMQMKVESYVEELGMTLGEALLTPTKIYAAACDAVVGKHPIHGIIHITGGGFFENIPRIIPAGLGVQIQVGSWEVPAIFGYIQKCGSIQQVDMFSTYNMGIGMMMVVPKADVEAVLASLKAAGETASVIGQIAEGKGVTLC</sequence>
<dbReference type="GO" id="GO:0005829">
    <property type="term" value="C:cytosol"/>
    <property type="evidence" value="ECO:0007669"/>
    <property type="project" value="TreeGrafter"/>
</dbReference>
<comment type="subcellular location">
    <subcellularLocation>
        <location evidence="1 15">Cytoplasm</location>
    </subcellularLocation>
</comment>
<dbReference type="Gene3D" id="3.90.650.10">
    <property type="entry name" value="PurM-like C-terminal domain"/>
    <property type="match status" value="1"/>
</dbReference>
<evidence type="ECO:0000256" key="9">
    <source>
        <dbReference type="ARBA" id="ARBA00022755"/>
    </source>
</evidence>
<proteinExistence type="inferred from homology"/>
<dbReference type="PANTHER" id="PTHR10520:SF12">
    <property type="entry name" value="TRIFUNCTIONAL PURINE BIOSYNTHETIC PROTEIN ADENOSINE-3"/>
    <property type="match status" value="1"/>
</dbReference>
<evidence type="ECO:0000256" key="2">
    <source>
        <dbReference type="ARBA" id="ARBA00004686"/>
    </source>
</evidence>
<keyword evidence="19" id="KW-1185">Reference proteome</keyword>
<feature type="domain" description="PurM-like N-terminal" evidence="16">
    <location>
        <begin position="58"/>
        <end position="163"/>
    </location>
</feature>
<dbReference type="RefSeq" id="WP_163067805.1">
    <property type="nucleotide sequence ID" value="NZ_CP048649.1"/>
</dbReference>
<dbReference type="GO" id="GO:0006189">
    <property type="term" value="P:'de novo' IMP biosynthetic process"/>
    <property type="evidence" value="ECO:0007669"/>
    <property type="project" value="UniProtKB-UniRule"/>
</dbReference>
<dbReference type="FunFam" id="3.30.1330.10:FF:000001">
    <property type="entry name" value="Phosphoribosylformylglycinamidine cyclo-ligase"/>
    <property type="match status" value="1"/>
</dbReference>
<keyword evidence="10 15" id="KW-0067">ATP-binding</keyword>
<evidence type="ECO:0000256" key="15">
    <source>
        <dbReference type="HAMAP-Rule" id="MF_00741"/>
    </source>
</evidence>
<evidence type="ECO:0000256" key="7">
    <source>
        <dbReference type="ARBA" id="ARBA00022598"/>
    </source>
</evidence>
<dbReference type="Pfam" id="PF00586">
    <property type="entry name" value="AIRS"/>
    <property type="match status" value="1"/>
</dbReference>
<dbReference type="Proteomes" id="UP000466848">
    <property type="component" value="Chromosome"/>
</dbReference>
<comment type="similarity">
    <text evidence="3 15">Belongs to the AIR synthase family.</text>
</comment>
<dbReference type="InterPro" id="IPR016188">
    <property type="entry name" value="PurM-like_N"/>
</dbReference>
<dbReference type="UniPathway" id="UPA00074">
    <property type="reaction ID" value="UER00129"/>
</dbReference>
<evidence type="ECO:0000256" key="1">
    <source>
        <dbReference type="ARBA" id="ARBA00004496"/>
    </source>
</evidence>
<dbReference type="KEGG" id="abut:Ami103574_15265"/>
<dbReference type="GO" id="GO:0004637">
    <property type="term" value="F:phosphoribosylamine-glycine ligase activity"/>
    <property type="evidence" value="ECO:0007669"/>
    <property type="project" value="TreeGrafter"/>
</dbReference>
<dbReference type="PANTHER" id="PTHR10520">
    <property type="entry name" value="TRIFUNCTIONAL PURINE BIOSYNTHETIC PROTEIN ADENOSINE-3-RELATED"/>
    <property type="match status" value="1"/>
</dbReference>
<dbReference type="GO" id="GO:0046084">
    <property type="term" value="P:adenine biosynthetic process"/>
    <property type="evidence" value="ECO:0007669"/>
    <property type="project" value="TreeGrafter"/>
</dbReference>
<evidence type="ECO:0000256" key="13">
    <source>
        <dbReference type="ARBA" id="ARBA00033093"/>
    </source>
</evidence>
<keyword evidence="6 15" id="KW-0963">Cytoplasm</keyword>
<dbReference type="HAMAP" id="MF_00741">
    <property type="entry name" value="AIRS"/>
    <property type="match status" value="1"/>
</dbReference>
<dbReference type="Gene3D" id="3.30.1330.10">
    <property type="entry name" value="PurM-like, N-terminal domain"/>
    <property type="match status" value="1"/>
</dbReference>
<protein>
    <recommendedName>
        <fullName evidence="5 15">Phosphoribosylformylglycinamidine cyclo-ligase</fullName>
        <ecNumber evidence="4 15">6.3.3.1</ecNumber>
    </recommendedName>
    <alternativeName>
        <fullName evidence="12 15">AIR synthase</fullName>
    </alternativeName>
    <alternativeName>
        <fullName evidence="13 15">AIRS</fullName>
    </alternativeName>
    <alternativeName>
        <fullName evidence="11 15">Phosphoribosyl-aminoimidazole synthetase</fullName>
    </alternativeName>
</protein>
<dbReference type="InterPro" id="IPR036676">
    <property type="entry name" value="PurM-like_C_sf"/>
</dbReference>
<dbReference type="FunFam" id="3.90.650.10:FF:000011">
    <property type="entry name" value="Phosphoribosylformylglycinamidine cyclo-ligase"/>
    <property type="match status" value="1"/>
</dbReference>
<name>A0A858BZA4_9FIRM</name>
<evidence type="ECO:0000256" key="3">
    <source>
        <dbReference type="ARBA" id="ARBA00010280"/>
    </source>
</evidence>
<accession>A0A858BZA4</accession>
<evidence type="ECO:0000313" key="19">
    <source>
        <dbReference type="Proteomes" id="UP000466848"/>
    </source>
</evidence>
<evidence type="ECO:0000256" key="5">
    <source>
        <dbReference type="ARBA" id="ARBA00020367"/>
    </source>
</evidence>
<evidence type="ECO:0000256" key="10">
    <source>
        <dbReference type="ARBA" id="ARBA00022840"/>
    </source>
</evidence>
<dbReference type="AlphaFoldDB" id="A0A858BZA4"/>
<dbReference type="GO" id="GO:0005524">
    <property type="term" value="F:ATP binding"/>
    <property type="evidence" value="ECO:0007669"/>
    <property type="project" value="UniProtKB-KW"/>
</dbReference>
<dbReference type="SUPFAM" id="SSF55326">
    <property type="entry name" value="PurM N-terminal domain-like"/>
    <property type="match status" value="1"/>
</dbReference>
<dbReference type="GO" id="GO:0004641">
    <property type="term" value="F:phosphoribosylformylglycinamidine cyclo-ligase activity"/>
    <property type="evidence" value="ECO:0007669"/>
    <property type="project" value="UniProtKB-UniRule"/>
</dbReference>
<dbReference type="InterPro" id="IPR010918">
    <property type="entry name" value="PurM-like_C_dom"/>
</dbReference>
<evidence type="ECO:0000256" key="14">
    <source>
        <dbReference type="ARBA" id="ARBA00049057"/>
    </source>
</evidence>
<dbReference type="Pfam" id="PF02769">
    <property type="entry name" value="AIRS_C"/>
    <property type="match status" value="1"/>
</dbReference>
<keyword evidence="7 15" id="KW-0436">Ligase</keyword>
<dbReference type="EC" id="6.3.3.1" evidence="4 15"/>
<evidence type="ECO:0000256" key="6">
    <source>
        <dbReference type="ARBA" id="ARBA00022490"/>
    </source>
</evidence>
<evidence type="ECO:0000259" key="16">
    <source>
        <dbReference type="Pfam" id="PF00586"/>
    </source>
</evidence>
<evidence type="ECO:0000256" key="12">
    <source>
        <dbReference type="ARBA" id="ARBA00032931"/>
    </source>
</evidence>
<comment type="pathway">
    <text evidence="2 15">Purine metabolism; IMP biosynthesis via de novo pathway; 5-amino-1-(5-phospho-D-ribosyl)imidazole from N(2)-formyl-N(1)-(5-phospho-D-ribosyl)glycinamide: step 2/2.</text>
</comment>
<evidence type="ECO:0000256" key="8">
    <source>
        <dbReference type="ARBA" id="ARBA00022741"/>
    </source>
</evidence>
<dbReference type="InterPro" id="IPR036921">
    <property type="entry name" value="PurM-like_N_sf"/>
</dbReference>
<evidence type="ECO:0000256" key="4">
    <source>
        <dbReference type="ARBA" id="ARBA00013047"/>
    </source>
</evidence>
<evidence type="ECO:0000256" key="11">
    <source>
        <dbReference type="ARBA" id="ARBA00031908"/>
    </source>
</evidence>
<dbReference type="SUPFAM" id="SSF56042">
    <property type="entry name" value="PurM C-terminal domain-like"/>
    <property type="match status" value="1"/>
</dbReference>
<comment type="catalytic activity">
    <reaction evidence="14 15">
        <text>2-formamido-N(1)-(5-O-phospho-beta-D-ribosyl)acetamidine + ATP = 5-amino-1-(5-phospho-beta-D-ribosyl)imidazole + ADP + phosphate + H(+)</text>
        <dbReference type="Rhea" id="RHEA:23032"/>
        <dbReference type="ChEBI" id="CHEBI:15378"/>
        <dbReference type="ChEBI" id="CHEBI:30616"/>
        <dbReference type="ChEBI" id="CHEBI:43474"/>
        <dbReference type="ChEBI" id="CHEBI:137981"/>
        <dbReference type="ChEBI" id="CHEBI:147287"/>
        <dbReference type="ChEBI" id="CHEBI:456216"/>
        <dbReference type="EC" id="6.3.3.1"/>
    </reaction>
</comment>
<dbReference type="CDD" id="cd02196">
    <property type="entry name" value="PurM"/>
    <property type="match status" value="1"/>
</dbReference>